<evidence type="ECO:0000256" key="1">
    <source>
        <dbReference type="SAM" id="MobiDB-lite"/>
    </source>
</evidence>
<organism evidence="2 3">
    <name type="scientific">Portunus trituberculatus</name>
    <name type="common">Swimming crab</name>
    <name type="synonym">Neptunus trituberculatus</name>
    <dbReference type="NCBI Taxonomy" id="210409"/>
    <lineage>
        <taxon>Eukaryota</taxon>
        <taxon>Metazoa</taxon>
        <taxon>Ecdysozoa</taxon>
        <taxon>Arthropoda</taxon>
        <taxon>Crustacea</taxon>
        <taxon>Multicrustacea</taxon>
        <taxon>Malacostraca</taxon>
        <taxon>Eumalacostraca</taxon>
        <taxon>Eucarida</taxon>
        <taxon>Decapoda</taxon>
        <taxon>Pleocyemata</taxon>
        <taxon>Brachyura</taxon>
        <taxon>Eubrachyura</taxon>
        <taxon>Portunoidea</taxon>
        <taxon>Portunidae</taxon>
        <taxon>Portuninae</taxon>
        <taxon>Portunus</taxon>
    </lineage>
</organism>
<evidence type="ECO:0000313" key="3">
    <source>
        <dbReference type="Proteomes" id="UP000324222"/>
    </source>
</evidence>
<gene>
    <name evidence="2" type="ORF">E2C01_045075</name>
</gene>
<sequence length="88" mass="10052">MDYPNGRLSGHHSYPPSHHMPTHAHAHAHAYGHGHHHHYSSHHLSDLLRFHQPPPPMVNIHERISVRCSYALSYSKGRARTCCPCRPS</sequence>
<name>A0A5B7FUR7_PORTR</name>
<feature type="compositionally biased region" description="Basic residues" evidence="1">
    <location>
        <begin position="20"/>
        <end position="41"/>
    </location>
</feature>
<proteinExistence type="predicted"/>
<reference evidence="2 3" key="1">
    <citation type="submission" date="2019-05" db="EMBL/GenBank/DDBJ databases">
        <title>Another draft genome of Portunus trituberculatus and its Hox gene families provides insights of decapod evolution.</title>
        <authorList>
            <person name="Jeong J.-H."/>
            <person name="Song I."/>
            <person name="Kim S."/>
            <person name="Choi T."/>
            <person name="Kim D."/>
            <person name="Ryu S."/>
            <person name="Kim W."/>
        </authorList>
    </citation>
    <scope>NUCLEOTIDE SEQUENCE [LARGE SCALE GENOMIC DNA]</scope>
    <source>
        <tissue evidence="2">Muscle</tissue>
    </source>
</reference>
<comment type="caution">
    <text evidence="2">The sequence shown here is derived from an EMBL/GenBank/DDBJ whole genome shotgun (WGS) entry which is preliminary data.</text>
</comment>
<protein>
    <submittedName>
        <fullName evidence="2">Uncharacterized protein</fullName>
    </submittedName>
</protein>
<evidence type="ECO:0000313" key="2">
    <source>
        <dbReference type="EMBL" id="MPC51231.1"/>
    </source>
</evidence>
<dbReference type="Proteomes" id="UP000324222">
    <property type="component" value="Unassembled WGS sequence"/>
</dbReference>
<dbReference type="EMBL" id="VSRR010010046">
    <property type="protein sequence ID" value="MPC51231.1"/>
    <property type="molecule type" value="Genomic_DNA"/>
</dbReference>
<feature type="region of interest" description="Disordered" evidence="1">
    <location>
        <begin position="1"/>
        <end position="53"/>
    </location>
</feature>
<keyword evidence="3" id="KW-1185">Reference proteome</keyword>
<dbReference type="AlphaFoldDB" id="A0A5B7FUR7"/>
<accession>A0A5B7FUR7</accession>